<dbReference type="VEuPathDB" id="ToxoDB:cyc_08100"/>
<dbReference type="Proteomes" id="UP000095192">
    <property type="component" value="Unassembled WGS sequence"/>
</dbReference>
<feature type="region of interest" description="Disordered" evidence="1">
    <location>
        <begin position="1"/>
        <end position="26"/>
    </location>
</feature>
<name>A0A1D3CRL6_9EIME</name>
<feature type="region of interest" description="Disordered" evidence="1">
    <location>
        <begin position="120"/>
        <end position="139"/>
    </location>
</feature>
<proteinExistence type="predicted"/>
<feature type="region of interest" description="Disordered" evidence="1">
    <location>
        <begin position="144"/>
        <end position="223"/>
    </location>
</feature>
<dbReference type="EMBL" id="JROU02002231">
    <property type="protein sequence ID" value="OEH73830.1"/>
    <property type="molecule type" value="Genomic_DNA"/>
</dbReference>
<protein>
    <submittedName>
        <fullName evidence="2">Uncharacterized protein</fullName>
    </submittedName>
</protein>
<dbReference type="InParanoid" id="A0A1D3CRL6"/>
<evidence type="ECO:0000313" key="3">
    <source>
        <dbReference type="Proteomes" id="UP000095192"/>
    </source>
</evidence>
<feature type="compositionally biased region" description="Basic and acidic residues" evidence="1">
    <location>
        <begin position="151"/>
        <end position="177"/>
    </location>
</feature>
<comment type="caution">
    <text evidence="2">The sequence shown here is derived from an EMBL/GenBank/DDBJ whole genome shotgun (WGS) entry which is preliminary data.</text>
</comment>
<gene>
    <name evidence="2" type="ORF">cyc_08100</name>
</gene>
<keyword evidence="3" id="KW-1185">Reference proteome</keyword>
<sequence>MRSQSLGDGFDGLSSRRGDRWTLSPYSTGNRIQLRILQRQHQEPSASEEGNISSCTIPLSWLNRRRSPRLWFAPAAAAAAAAAGACARLGHHPRVTAAAAAEAANAAKGSVSSCLQLEGNESGREAGGFHSPDLPSTFKRLKREVHVSSSRGKEEHNKNRGVKEEGIRAVKIERKDEGELDCTSQKHGTPSGRKRGREGLTFNASTPKRERKGAALDAGEQAQ</sequence>
<accession>A0A1D3CRL6</accession>
<evidence type="ECO:0000256" key="1">
    <source>
        <dbReference type="SAM" id="MobiDB-lite"/>
    </source>
</evidence>
<reference evidence="2 3" key="1">
    <citation type="journal article" date="2016" name="BMC Genomics">
        <title>Comparative genomics reveals Cyclospora cayetanensis possesses coccidia-like metabolism and invasion components but unique surface antigens.</title>
        <authorList>
            <person name="Liu S."/>
            <person name="Wang L."/>
            <person name="Zheng H."/>
            <person name="Xu Z."/>
            <person name="Roellig D.M."/>
            <person name="Li N."/>
            <person name="Frace M.A."/>
            <person name="Tang K."/>
            <person name="Arrowood M.J."/>
            <person name="Moss D.M."/>
            <person name="Zhang L."/>
            <person name="Feng Y."/>
            <person name="Xiao L."/>
        </authorList>
    </citation>
    <scope>NUCLEOTIDE SEQUENCE [LARGE SCALE GENOMIC DNA]</scope>
    <source>
        <strain evidence="2 3">CHN_HEN01</strain>
    </source>
</reference>
<organism evidence="2 3">
    <name type="scientific">Cyclospora cayetanensis</name>
    <dbReference type="NCBI Taxonomy" id="88456"/>
    <lineage>
        <taxon>Eukaryota</taxon>
        <taxon>Sar</taxon>
        <taxon>Alveolata</taxon>
        <taxon>Apicomplexa</taxon>
        <taxon>Conoidasida</taxon>
        <taxon>Coccidia</taxon>
        <taxon>Eucoccidiorida</taxon>
        <taxon>Eimeriorina</taxon>
        <taxon>Eimeriidae</taxon>
        <taxon>Cyclospora</taxon>
    </lineage>
</organism>
<dbReference type="AlphaFoldDB" id="A0A1D3CRL6"/>
<evidence type="ECO:0000313" key="2">
    <source>
        <dbReference type="EMBL" id="OEH73830.1"/>
    </source>
</evidence>